<dbReference type="InterPro" id="IPR043461">
    <property type="entry name" value="LpxH-like"/>
</dbReference>
<dbReference type="InterPro" id="IPR029052">
    <property type="entry name" value="Metallo-depent_PP-like"/>
</dbReference>
<dbReference type="GO" id="GO:0008758">
    <property type="term" value="F:UDP-2,3-diacylglucosamine hydrolase activity"/>
    <property type="evidence" value="ECO:0007669"/>
    <property type="project" value="TreeGrafter"/>
</dbReference>
<comment type="caution">
    <text evidence="8">The sequence shown here is derived from an EMBL/GenBank/DDBJ whole genome shotgun (WGS) entry which is preliminary data.</text>
</comment>
<dbReference type="RefSeq" id="WP_117317664.1">
    <property type="nucleotide sequence ID" value="NZ_QQSW01000009.1"/>
</dbReference>
<protein>
    <submittedName>
        <fullName evidence="8">UDP-2,3-diacylglucosamine pyrophosphatase LpxH</fullName>
    </submittedName>
</protein>
<proteinExistence type="predicted"/>
<dbReference type="CDD" id="cd07398">
    <property type="entry name" value="MPP_YbbF-LpxH"/>
    <property type="match status" value="1"/>
</dbReference>
<dbReference type="EMBL" id="SLWX01000007">
    <property type="protein sequence ID" value="TCO75631.1"/>
    <property type="molecule type" value="Genomic_DNA"/>
</dbReference>
<evidence type="ECO:0000256" key="4">
    <source>
        <dbReference type="ARBA" id="ARBA00023136"/>
    </source>
</evidence>
<dbReference type="InterPro" id="IPR004843">
    <property type="entry name" value="Calcineurin-like_PHP"/>
</dbReference>
<feature type="region of interest" description="Disordered" evidence="6">
    <location>
        <begin position="264"/>
        <end position="286"/>
    </location>
</feature>
<reference evidence="8 9" key="1">
    <citation type="submission" date="2019-03" db="EMBL/GenBank/DDBJ databases">
        <title>Genomic Encyclopedia of Type Strains, Phase IV (KMG-IV): sequencing the most valuable type-strain genomes for metagenomic binning, comparative biology and taxonomic classification.</title>
        <authorList>
            <person name="Goeker M."/>
        </authorList>
    </citation>
    <scope>NUCLEOTIDE SEQUENCE [LARGE SCALE GENOMIC DNA]</scope>
    <source>
        <strain evidence="8 9">DSM 23344</strain>
    </source>
</reference>
<evidence type="ECO:0000259" key="7">
    <source>
        <dbReference type="Pfam" id="PF00149"/>
    </source>
</evidence>
<dbReference type="SUPFAM" id="SSF56300">
    <property type="entry name" value="Metallo-dependent phosphatases"/>
    <property type="match status" value="1"/>
</dbReference>
<evidence type="ECO:0000256" key="6">
    <source>
        <dbReference type="SAM" id="MobiDB-lite"/>
    </source>
</evidence>
<evidence type="ECO:0000256" key="5">
    <source>
        <dbReference type="ARBA" id="ARBA00023211"/>
    </source>
</evidence>
<evidence type="ECO:0000256" key="1">
    <source>
        <dbReference type="ARBA" id="ARBA00022475"/>
    </source>
</evidence>
<evidence type="ECO:0000313" key="9">
    <source>
        <dbReference type="Proteomes" id="UP000294980"/>
    </source>
</evidence>
<dbReference type="GO" id="GO:0016020">
    <property type="term" value="C:membrane"/>
    <property type="evidence" value="ECO:0007669"/>
    <property type="project" value="GOC"/>
</dbReference>
<dbReference type="Gene3D" id="3.60.21.10">
    <property type="match status" value="2"/>
</dbReference>
<organism evidence="8 9">
    <name type="scientific">Chromatocurvus halotolerans</name>
    <dbReference type="NCBI Taxonomy" id="1132028"/>
    <lineage>
        <taxon>Bacteria</taxon>
        <taxon>Pseudomonadati</taxon>
        <taxon>Pseudomonadota</taxon>
        <taxon>Gammaproteobacteria</taxon>
        <taxon>Cellvibrionales</taxon>
        <taxon>Halieaceae</taxon>
        <taxon>Chromatocurvus</taxon>
    </lineage>
</organism>
<name>A0A4R2KNA1_9GAMM</name>
<accession>A0A4R2KNA1</accession>
<dbReference type="GO" id="GO:0009245">
    <property type="term" value="P:lipid A biosynthetic process"/>
    <property type="evidence" value="ECO:0007669"/>
    <property type="project" value="TreeGrafter"/>
</dbReference>
<keyword evidence="1" id="KW-1003">Cell membrane</keyword>
<keyword evidence="9" id="KW-1185">Reference proteome</keyword>
<evidence type="ECO:0000256" key="3">
    <source>
        <dbReference type="ARBA" id="ARBA00022723"/>
    </source>
</evidence>
<keyword evidence="3" id="KW-0479">Metal-binding</keyword>
<dbReference type="Proteomes" id="UP000294980">
    <property type="component" value="Unassembled WGS sequence"/>
</dbReference>
<sequence length="286" mass="31927">MQALPVDGNLECQTVWLSDVHLGSVHCKAEALLAFLDRLRCERIYLVGDIIDLWAMQRRVHWPESHNRVMRKLLKLSRQGVRITYIPGNHDQTLRDFCGSRFGNIRVRRQAIHTTSAGLRLLVTHGDELDYAVRYSRLNRIVGDAGYDLLMWVNRHINEVRERAGKPYWSLAKWVKVNLSQADRAIQAYQHAAINLARSRGVDGIVCGHLHHPVVQDYDGTLYCNDGDWVESCSALIEDAAGELCLVRALAPAGNTDELLIARGPTETRPGCSTGGTETALPAATG</sequence>
<feature type="domain" description="Calcineurin-like phosphoesterase" evidence="7">
    <location>
        <begin position="17"/>
        <end position="213"/>
    </location>
</feature>
<dbReference type="AlphaFoldDB" id="A0A4R2KNA1"/>
<dbReference type="PANTHER" id="PTHR34990">
    <property type="entry name" value="UDP-2,3-DIACYLGLUCOSAMINE HYDROLASE-RELATED"/>
    <property type="match status" value="1"/>
</dbReference>
<dbReference type="PANTHER" id="PTHR34990:SF2">
    <property type="entry name" value="BLL8164 PROTEIN"/>
    <property type="match status" value="1"/>
</dbReference>
<keyword evidence="5" id="KW-0464">Manganese</keyword>
<dbReference type="GO" id="GO:0046872">
    <property type="term" value="F:metal ion binding"/>
    <property type="evidence" value="ECO:0007669"/>
    <property type="project" value="UniProtKB-KW"/>
</dbReference>
<gene>
    <name evidence="8" type="ORF">EV688_10748</name>
</gene>
<dbReference type="Pfam" id="PF00149">
    <property type="entry name" value="Metallophos"/>
    <property type="match status" value="1"/>
</dbReference>
<evidence type="ECO:0000313" key="8">
    <source>
        <dbReference type="EMBL" id="TCO75631.1"/>
    </source>
</evidence>
<dbReference type="OrthoDB" id="9802481at2"/>
<keyword evidence="4" id="KW-0472">Membrane</keyword>
<evidence type="ECO:0000256" key="2">
    <source>
        <dbReference type="ARBA" id="ARBA00022519"/>
    </source>
</evidence>
<keyword evidence="2" id="KW-0997">Cell inner membrane</keyword>